<name>A0A1X6N2V3_9APHY</name>
<feature type="chain" id="PRO_5010875939" description="Cerato-platanin" evidence="4">
    <location>
        <begin position="21"/>
        <end position="143"/>
    </location>
</feature>
<dbReference type="SUPFAM" id="SSF50685">
    <property type="entry name" value="Barwin-like endoglucanases"/>
    <property type="match status" value="1"/>
</dbReference>
<dbReference type="Gene3D" id="2.40.40.10">
    <property type="entry name" value="RlpA-like domain"/>
    <property type="match status" value="1"/>
</dbReference>
<dbReference type="InterPro" id="IPR010829">
    <property type="entry name" value="Cerato-platanin"/>
</dbReference>
<keyword evidence="6" id="KW-1185">Reference proteome</keyword>
<evidence type="ECO:0000256" key="2">
    <source>
        <dbReference type="ARBA" id="ARBA00010421"/>
    </source>
</evidence>
<keyword evidence="4" id="KW-0732">Signal</keyword>
<proteinExistence type="inferred from homology"/>
<keyword evidence="3" id="KW-0964">Secreted</keyword>
<evidence type="ECO:0000256" key="4">
    <source>
        <dbReference type="SAM" id="SignalP"/>
    </source>
</evidence>
<feature type="signal peptide" evidence="4">
    <location>
        <begin position="1"/>
        <end position="20"/>
    </location>
</feature>
<protein>
    <recommendedName>
        <fullName evidence="7">Cerato-platanin</fullName>
    </recommendedName>
</protein>
<dbReference type="GO" id="GO:0005576">
    <property type="term" value="C:extracellular region"/>
    <property type="evidence" value="ECO:0007669"/>
    <property type="project" value="UniProtKB-SubCell"/>
</dbReference>
<evidence type="ECO:0000256" key="1">
    <source>
        <dbReference type="ARBA" id="ARBA00004613"/>
    </source>
</evidence>
<evidence type="ECO:0000256" key="3">
    <source>
        <dbReference type="ARBA" id="ARBA00022525"/>
    </source>
</evidence>
<comment type="similarity">
    <text evidence="2">Belongs to the cerato-platanin family.</text>
</comment>
<evidence type="ECO:0000313" key="5">
    <source>
        <dbReference type="EMBL" id="OSX62806.1"/>
    </source>
</evidence>
<gene>
    <name evidence="5" type="ORF">POSPLADRAFT_1180895</name>
</gene>
<accession>A0A1X6N2V3</accession>
<dbReference type="RefSeq" id="XP_024339600.1">
    <property type="nucleotide sequence ID" value="XM_024488791.1"/>
</dbReference>
<dbReference type="GeneID" id="36333740"/>
<comment type="subcellular location">
    <subcellularLocation>
        <location evidence="1">Secreted</location>
    </subcellularLocation>
</comment>
<dbReference type="InterPro" id="IPR036908">
    <property type="entry name" value="RlpA-like_sf"/>
</dbReference>
<organism evidence="5 6">
    <name type="scientific">Postia placenta MAD-698-R-SB12</name>
    <dbReference type="NCBI Taxonomy" id="670580"/>
    <lineage>
        <taxon>Eukaryota</taxon>
        <taxon>Fungi</taxon>
        <taxon>Dikarya</taxon>
        <taxon>Basidiomycota</taxon>
        <taxon>Agaricomycotina</taxon>
        <taxon>Agaricomycetes</taxon>
        <taxon>Polyporales</taxon>
        <taxon>Adustoporiaceae</taxon>
        <taxon>Rhodonia</taxon>
    </lineage>
</organism>
<evidence type="ECO:0008006" key="7">
    <source>
        <dbReference type="Google" id="ProtNLM"/>
    </source>
</evidence>
<evidence type="ECO:0000313" key="6">
    <source>
        <dbReference type="Proteomes" id="UP000194127"/>
    </source>
</evidence>
<dbReference type="CDD" id="cd22778">
    <property type="entry name" value="DPBB_CEPL-like"/>
    <property type="match status" value="1"/>
</dbReference>
<dbReference type="Proteomes" id="UP000194127">
    <property type="component" value="Unassembled WGS sequence"/>
</dbReference>
<reference evidence="5 6" key="1">
    <citation type="submission" date="2017-04" db="EMBL/GenBank/DDBJ databases">
        <title>Genome Sequence of the Model Brown-Rot Fungus Postia placenta SB12.</title>
        <authorList>
            <consortium name="DOE Joint Genome Institute"/>
            <person name="Gaskell J."/>
            <person name="Kersten P."/>
            <person name="Larrondo L.F."/>
            <person name="Canessa P."/>
            <person name="Martinez D."/>
            <person name="Hibbett D."/>
            <person name="Schmoll M."/>
            <person name="Kubicek C.P."/>
            <person name="Martinez A.T."/>
            <person name="Yadav J."/>
            <person name="Master E."/>
            <person name="Magnuson J.K."/>
            <person name="James T."/>
            <person name="Yaver D."/>
            <person name="Berka R."/>
            <person name="Labutti K."/>
            <person name="Lipzen A."/>
            <person name="Aerts A."/>
            <person name="Barry K."/>
            <person name="Henrissat B."/>
            <person name="Blanchette R."/>
            <person name="Grigoriev I."/>
            <person name="Cullen D."/>
        </authorList>
    </citation>
    <scope>NUCLEOTIDE SEQUENCE [LARGE SCALE GENOMIC DNA]</scope>
    <source>
        <strain evidence="5 6">MAD-698-R-SB12</strain>
    </source>
</reference>
<dbReference type="Pfam" id="PF07249">
    <property type="entry name" value="Cerato-platanin"/>
    <property type="match status" value="1"/>
</dbReference>
<dbReference type="AlphaFoldDB" id="A0A1X6N2V3"/>
<sequence>MKFTAAVSALALALVPAVLAQSSVTVAYDETYDNGSQSLSTVSCSDGTYGLETKGYTTFSSLPDFPNIGAAAAVSGWGSAECGSCWELEYNGNTIYVLAIDHAADGFNIALAAMNTLTDNQGTFLGRVTATATQVDASQCGLS</sequence>
<dbReference type="OrthoDB" id="4898945at2759"/>
<dbReference type="EMBL" id="KZ110596">
    <property type="protein sequence ID" value="OSX62806.1"/>
    <property type="molecule type" value="Genomic_DNA"/>
</dbReference>